<dbReference type="RefSeq" id="WP_002907980.1">
    <property type="nucleotide sequence ID" value="NZ_CP076614.1"/>
</dbReference>
<comment type="caution">
    <text evidence="2">The sequence shown here is derived from an EMBL/GenBank/DDBJ whole genome shotgun (WGS) entry which is preliminary data.</text>
</comment>
<evidence type="ECO:0000313" key="2">
    <source>
        <dbReference type="EMBL" id="RSI12311.1"/>
    </source>
</evidence>
<dbReference type="AlphaFoldDB" id="A0A427ZDS8"/>
<keyword evidence="1" id="KW-0472">Membrane</keyword>
<dbReference type="Proteomes" id="UP000269317">
    <property type="component" value="Unassembled WGS sequence"/>
</dbReference>
<organism evidence="2 3">
    <name type="scientific">Streptococcus sanguinis</name>
    <dbReference type="NCBI Taxonomy" id="1305"/>
    <lineage>
        <taxon>Bacteria</taxon>
        <taxon>Bacillati</taxon>
        <taxon>Bacillota</taxon>
        <taxon>Bacilli</taxon>
        <taxon>Lactobacillales</taxon>
        <taxon>Streptococcaceae</taxon>
        <taxon>Streptococcus</taxon>
    </lineage>
</organism>
<gene>
    <name evidence="2" type="ORF">D8887_01375</name>
</gene>
<proteinExistence type="predicted"/>
<keyword evidence="1" id="KW-0812">Transmembrane</keyword>
<keyword evidence="1" id="KW-1133">Transmembrane helix</keyword>
<accession>A0A427ZDS8</accession>
<name>A0A427ZDS8_STRSA</name>
<dbReference type="EMBL" id="RJML01000001">
    <property type="protein sequence ID" value="RSI12311.1"/>
    <property type="molecule type" value="Genomic_DNA"/>
</dbReference>
<reference evidence="2 3" key="1">
    <citation type="submission" date="2018-11" db="EMBL/GenBank/DDBJ databases">
        <title>Species Designations Belie Phenotypic and Genotypic Heterogeneity in Oral Streptococci.</title>
        <authorList>
            <person name="Velsko I."/>
        </authorList>
    </citation>
    <scope>NUCLEOTIDE SEQUENCE [LARGE SCALE GENOMIC DNA]</scope>
    <source>
        <strain evidence="2 3">KLC03</strain>
    </source>
</reference>
<evidence type="ECO:0000256" key="1">
    <source>
        <dbReference type="SAM" id="Phobius"/>
    </source>
</evidence>
<protein>
    <submittedName>
        <fullName evidence="2">Uncharacterized protein</fullName>
    </submittedName>
</protein>
<sequence>MNQNEWVAQFEATYHRKPTAQEFQAAKTSGKFVAQEIPKATTMLQAKNKRQRIILGILGLATSIIGITAVILFGMPRKDVVLDGVWINPADSISFVYELNDKKKLFNGKKDIEKLAEGDKAKADFEKFIKEENDPKIKTLSDFDKHFKLNTKAIFSAYIDENKIYHLLQNDGSMIIYDSRSGINSSNDSQYIKRLQFYKVQYPKVFIGEWKIRYKNSEDSMNVSISDVGIVNIESDRDEEYNSSDSSRLGLYPFIEYTKLIADNPEEKLSEKEVGEKIALIKESVREEGYQVKSNKDIYIDINSNNYFVIVQNGKKILILDTGGTIRASLEKIDELKFFNQS</sequence>
<feature type="transmembrane region" description="Helical" evidence="1">
    <location>
        <begin position="53"/>
        <end position="75"/>
    </location>
</feature>
<evidence type="ECO:0000313" key="3">
    <source>
        <dbReference type="Proteomes" id="UP000269317"/>
    </source>
</evidence>